<name>A0ABU3WY86_9EURY</name>
<dbReference type="RefSeq" id="WP_317063732.1">
    <property type="nucleotide sequence ID" value="NZ_WBKO01000001.1"/>
</dbReference>
<dbReference type="EMBL" id="WBKO01000001">
    <property type="protein sequence ID" value="MDV2480762.1"/>
    <property type="molecule type" value="Genomic_DNA"/>
</dbReference>
<evidence type="ECO:0000313" key="1">
    <source>
        <dbReference type="EMBL" id="MDV2480762.1"/>
    </source>
</evidence>
<accession>A0ABU3WY86</accession>
<keyword evidence="2" id="KW-1185">Reference proteome</keyword>
<protein>
    <submittedName>
        <fullName evidence="1">Uncharacterized protein</fullName>
    </submittedName>
</protein>
<reference evidence="1 2" key="1">
    <citation type="submission" date="2019-10" db="EMBL/GenBank/DDBJ databases">
        <title>Isolation and characterization of Methanoculleus sp. Wushi-C6 from a hot spring well.</title>
        <authorList>
            <person name="Chen S.-C."/>
            <person name="Lan Z.-H."/>
            <person name="You Y.-T."/>
            <person name="Lai M.-C."/>
        </authorList>
    </citation>
    <scope>NUCLEOTIDE SEQUENCE [LARGE SCALE GENOMIC DNA]</scope>
    <source>
        <strain evidence="1 2">Wushi-C6</strain>
    </source>
</reference>
<proteinExistence type="predicted"/>
<dbReference type="Proteomes" id="UP001281203">
    <property type="component" value="Unassembled WGS sequence"/>
</dbReference>
<sequence length="130" mass="14537">MTEILDPVYSPGRPEELEQFGLAVGARVPLCDLKALQERHGFEAVLYFDEDLARNSTLGADAHDFRIVPVQARPFMPLTVFLQVMAEHDPEFADRVQSEPRLVEVLEAGTIDRCSGCVHCIKPYVKGLLL</sequence>
<comment type="caution">
    <text evidence="1">The sequence shown here is derived from an EMBL/GenBank/DDBJ whole genome shotgun (WGS) entry which is preliminary data.</text>
</comment>
<evidence type="ECO:0000313" key="2">
    <source>
        <dbReference type="Proteomes" id="UP001281203"/>
    </source>
</evidence>
<gene>
    <name evidence="1" type="ORF">F8E02_01820</name>
</gene>
<organism evidence="1 2">
    <name type="scientific">Methanoculleus caldifontis</name>
    <dbReference type="NCBI Taxonomy" id="2651577"/>
    <lineage>
        <taxon>Archaea</taxon>
        <taxon>Methanobacteriati</taxon>
        <taxon>Methanobacteriota</taxon>
        <taxon>Stenosarchaea group</taxon>
        <taxon>Methanomicrobia</taxon>
        <taxon>Methanomicrobiales</taxon>
        <taxon>Methanomicrobiaceae</taxon>
        <taxon>Methanoculleus</taxon>
    </lineage>
</organism>